<keyword evidence="2" id="KW-1185">Reference proteome</keyword>
<dbReference type="EMBL" id="LXPE01000010">
    <property type="protein sequence ID" value="OBA27209.1"/>
    <property type="molecule type" value="Genomic_DNA"/>
</dbReference>
<name>A0A1B7TEM8_9ASCO</name>
<gene>
    <name evidence="1" type="ORF">HANVADRAFT_68475</name>
</gene>
<organism evidence="1 2">
    <name type="scientific">Hanseniaspora valbyensis NRRL Y-1626</name>
    <dbReference type="NCBI Taxonomy" id="766949"/>
    <lineage>
        <taxon>Eukaryota</taxon>
        <taxon>Fungi</taxon>
        <taxon>Dikarya</taxon>
        <taxon>Ascomycota</taxon>
        <taxon>Saccharomycotina</taxon>
        <taxon>Saccharomycetes</taxon>
        <taxon>Saccharomycodales</taxon>
        <taxon>Saccharomycodaceae</taxon>
        <taxon>Hanseniaspora</taxon>
    </lineage>
</organism>
<accession>A0A1B7TEM8</accession>
<evidence type="ECO:0000313" key="2">
    <source>
        <dbReference type="Proteomes" id="UP000092321"/>
    </source>
</evidence>
<evidence type="ECO:0008006" key="3">
    <source>
        <dbReference type="Google" id="ProtNLM"/>
    </source>
</evidence>
<dbReference type="AlphaFoldDB" id="A0A1B7TEM8"/>
<proteinExistence type="predicted"/>
<protein>
    <recommendedName>
        <fullName evidence="3">tRNA-splicing endonuclease subunit Sen54 N-terminal domain-containing protein</fullName>
    </recommendedName>
</protein>
<reference evidence="2" key="1">
    <citation type="journal article" date="2016" name="Proc. Natl. Acad. Sci. U.S.A.">
        <title>Comparative genomics of biotechnologically important yeasts.</title>
        <authorList>
            <person name="Riley R."/>
            <person name="Haridas S."/>
            <person name="Wolfe K.H."/>
            <person name="Lopes M.R."/>
            <person name="Hittinger C.T."/>
            <person name="Goeker M."/>
            <person name="Salamov A.A."/>
            <person name="Wisecaver J.H."/>
            <person name="Long T.M."/>
            <person name="Calvey C.H."/>
            <person name="Aerts A.L."/>
            <person name="Barry K.W."/>
            <person name="Choi C."/>
            <person name="Clum A."/>
            <person name="Coughlan A.Y."/>
            <person name="Deshpande S."/>
            <person name="Douglass A.P."/>
            <person name="Hanson S.J."/>
            <person name="Klenk H.-P."/>
            <person name="LaButti K.M."/>
            <person name="Lapidus A."/>
            <person name="Lindquist E.A."/>
            <person name="Lipzen A.M."/>
            <person name="Meier-Kolthoff J.P."/>
            <person name="Ohm R.A."/>
            <person name="Otillar R.P."/>
            <person name="Pangilinan J.L."/>
            <person name="Peng Y."/>
            <person name="Rokas A."/>
            <person name="Rosa C.A."/>
            <person name="Scheuner C."/>
            <person name="Sibirny A.A."/>
            <person name="Slot J.C."/>
            <person name="Stielow J.B."/>
            <person name="Sun H."/>
            <person name="Kurtzman C.P."/>
            <person name="Blackwell M."/>
            <person name="Grigoriev I.V."/>
            <person name="Jeffries T.W."/>
        </authorList>
    </citation>
    <scope>NUCLEOTIDE SEQUENCE [LARGE SCALE GENOMIC DNA]</scope>
    <source>
        <strain evidence="2">NRRL Y-1626</strain>
    </source>
</reference>
<sequence>MSNIILDEDLGKDEVELNDNDDIILQEETFLINQLIKDQYSKKNNNSSLNSSELDTLLYKNSINKLYHILNTQSYTINLNNTINVKYNTTLKEGMINGKNLNGFIKANNGKSINTDLHKLNPFELMYNLERLTPITVYNKDTLISVENFYNEIASKHLEDYKIYSHLKRLGYLITFNWWIDEYEVERNRVNSTFFSIKKYTKSNIIQKIKHYYNEIKYNFVNKFQYMVIQSTKQFQTFLESKNNIQTKNCPKNIKDLYSSHNNKINEKNTEYIFKYDLVNLYKSKLSKTQTLKHPHLPDFQLIASKGIPHLADIPFNQLDYKFRFLTEELEKQNEGNYDPFDSNTFVKYFDSKKGEWCELNRVDFLTKKNKNKPIKKKIPLLKSKKIKMGVRKDLI</sequence>
<dbReference type="Proteomes" id="UP000092321">
    <property type="component" value="Unassembled WGS sequence"/>
</dbReference>
<comment type="caution">
    <text evidence="1">The sequence shown here is derived from an EMBL/GenBank/DDBJ whole genome shotgun (WGS) entry which is preliminary data.</text>
</comment>
<evidence type="ECO:0000313" key="1">
    <source>
        <dbReference type="EMBL" id="OBA27209.1"/>
    </source>
</evidence>
<dbReference type="OrthoDB" id="3971470at2759"/>